<feature type="compositionally biased region" description="Polar residues" evidence="1">
    <location>
        <begin position="919"/>
        <end position="930"/>
    </location>
</feature>
<protein>
    <recommendedName>
        <fullName evidence="3">MHYT domain-containing protein</fullName>
    </recommendedName>
</protein>
<dbReference type="OrthoDB" id="264015at2759"/>
<dbReference type="Proteomes" id="UP000777482">
    <property type="component" value="Unassembled WGS sequence"/>
</dbReference>
<evidence type="ECO:0000313" key="5">
    <source>
        <dbReference type="Proteomes" id="UP000777482"/>
    </source>
</evidence>
<feature type="compositionally biased region" description="Basic and acidic residues" evidence="1">
    <location>
        <begin position="904"/>
        <end position="918"/>
    </location>
</feature>
<feature type="transmembrane region" description="Helical" evidence="2">
    <location>
        <begin position="333"/>
        <end position="354"/>
    </location>
</feature>
<keyword evidence="2" id="KW-1133">Transmembrane helix</keyword>
<feature type="domain" description="MHYT" evidence="3">
    <location>
        <begin position="229"/>
        <end position="279"/>
    </location>
</feature>
<name>A0A9P6W4M7_RHOMI</name>
<dbReference type="PANTHER" id="PTHR35152:SF1">
    <property type="entry name" value="DOMAIN SIGNALLING PROTEIN, PUTATIVE (AFU_ORTHOLOGUE AFUA_5G11310)-RELATED"/>
    <property type="match status" value="1"/>
</dbReference>
<feature type="region of interest" description="Disordered" evidence="1">
    <location>
        <begin position="134"/>
        <end position="206"/>
    </location>
</feature>
<feature type="transmembrane region" description="Helical" evidence="2">
    <location>
        <begin position="218"/>
        <end position="238"/>
    </location>
</feature>
<dbReference type="AlphaFoldDB" id="A0A9P6W4M7"/>
<organism evidence="4 5">
    <name type="scientific">Rhodotorula mucilaginosa</name>
    <name type="common">Yeast</name>
    <name type="synonym">Rhodotorula rubra</name>
    <dbReference type="NCBI Taxonomy" id="5537"/>
    <lineage>
        <taxon>Eukaryota</taxon>
        <taxon>Fungi</taxon>
        <taxon>Dikarya</taxon>
        <taxon>Basidiomycota</taxon>
        <taxon>Pucciniomycotina</taxon>
        <taxon>Microbotryomycetes</taxon>
        <taxon>Sporidiobolales</taxon>
        <taxon>Sporidiobolaceae</taxon>
        <taxon>Rhodotorula</taxon>
    </lineage>
</organism>
<gene>
    <name evidence="4" type="ORF">C6P46_003264</name>
</gene>
<proteinExistence type="predicted"/>
<comment type="caution">
    <text evidence="4">The sequence shown here is derived from an EMBL/GenBank/DDBJ whole genome shotgun (WGS) entry which is preliminary data.</text>
</comment>
<evidence type="ECO:0000259" key="3">
    <source>
        <dbReference type="Pfam" id="PF03707"/>
    </source>
</evidence>
<keyword evidence="5" id="KW-1185">Reference proteome</keyword>
<feature type="region of interest" description="Disordered" evidence="1">
    <location>
        <begin position="799"/>
        <end position="850"/>
    </location>
</feature>
<evidence type="ECO:0000256" key="2">
    <source>
        <dbReference type="SAM" id="Phobius"/>
    </source>
</evidence>
<feature type="transmembrane region" description="Helical" evidence="2">
    <location>
        <begin position="290"/>
        <end position="313"/>
    </location>
</feature>
<evidence type="ECO:0000256" key="1">
    <source>
        <dbReference type="SAM" id="MobiDB-lite"/>
    </source>
</evidence>
<dbReference type="EMBL" id="PUHQ01000026">
    <property type="protein sequence ID" value="KAG0662524.1"/>
    <property type="molecule type" value="Genomic_DNA"/>
</dbReference>
<dbReference type="PANTHER" id="PTHR35152">
    <property type="entry name" value="DOMAIN SIGNALLING PROTEIN, PUTATIVE (AFU_ORTHOLOGUE AFUA_5G11310)-RELATED"/>
    <property type="match status" value="1"/>
</dbReference>
<keyword evidence="2" id="KW-0472">Membrane</keyword>
<evidence type="ECO:0000313" key="4">
    <source>
        <dbReference type="EMBL" id="KAG0662524.1"/>
    </source>
</evidence>
<feature type="transmembrane region" description="Helical" evidence="2">
    <location>
        <begin position="20"/>
        <end position="41"/>
    </location>
</feature>
<dbReference type="Pfam" id="PF03707">
    <property type="entry name" value="MHYT"/>
    <property type="match status" value="2"/>
</dbReference>
<feature type="region of interest" description="Disordered" evidence="1">
    <location>
        <begin position="867"/>
        <end position="936"/>
    </location>
</feature>
<sequence>MADMVDHGDFVELEVKYTGIYIFLSYLVSFVGSWTTIEMLLKRTGTSGRWNILLLLGAGIAFGSTATFGMHFVGNQAVTLQFAPPWQGTGVPLSYDAGFTILSLVVSCLSMVLAFSFIGLRIRSPVARARIEDEEDAAADRHSAYDVDAKPDPYSPGQATKTSPQGLPVPELELTARSPSAAPTKRKEKRREENEDEDEDGDDDEFGVGAAKVSASGVVKILIAGIVCGGGIAAMHYIGQVSINSVTRVTNNWYTIFLSVIIAMLCVTIGLYILFVVFRPKLQHSWLKRILVAAILAVGVTLMHFVALLGTHYWVRAGDDLKTGSDTTTKKVIIAIICCVAPICCICLLIFAYVGQQRALRQRAARHRVILSTAIFDHHGLMLVDPESGLLPFARIYPTPLAEDHDDKINWRQLFRFDDRLRLDAARLRLQRSDPAFVAFLRLSWKWRLPRADSGEDIATPTYRGSVAFSDFANRPPRKASSSQDLSDPEAGALVRSIASFQLAGEEIAETVTGVNDPKALGVLFDSILKIGNYEVSSKTSNDKFVVSQGQMLLLTRRLRTVAEREALLARGFVFAEPAAVARMTSNAYTVPYDRVFEYFRKAYSFARYGVTKRVERGRLYGGLMMLQALPGEGLQILVDERQHHALPMVELATVVDPRIDPSNFAPMRVPPITLEEVVEAVDEIALKTLYDLTRTPSSNLRHAAQLRNLLVDILRPELERILTKDVLDFVIDRLEVAPTLVPLTARPGPTYGADGLAKDAYCICLKTIVPSSVKLPGGKLAWLPFPLFQAQNDCVTRASGTASGLPRTTVGSSTLDGRASTAVGSGSSKSDAGGEPRSGSMCDGSSEGGLALPVATTSPFVTTAFPSAPSPARFGGPSASSSSRPPRQLGPTGAVGGSQTSESLDHIDHEADLREARPSSSAGPSQPQTGVPEYSPDWVVDLVRITAAKPAQNRWDYDPQPRR</sequence>
<keyword evidence="2" id="KW-0812">Transmembrane</keyword>
<feature type="transmembrane region" description="Helical" evidence="2">
    <location>
        <begin position="253"/>
        <end position="278"/>
    </location>
</feature>
<feature type="compositionally biased region" description="Acidic residues" evidence="1">
    <location>
        <begin position="194"/>
        <end position="206"/>
    </location>
</feature>
<feature type="compositionally biased region" description="Basic and acidic residues" evidence="1">
    <location>
        <begin position="138"/>
        <end position="151"/>
    </location>
</feature>
<accession>A0A9P6W4M7</accession>
<reference evidence="4 5" key="1">
    <citation type="submission" date="2020-11" db="EMBL/GenBank/DDBJ databases">
        <title>Kefir isolates.</title>
        <authorList>
            <person name="Marcisauskas S."/>
            <person name="Kim Y."/>
            <person name="Blasche S."/>
        </authorList>
    </citation>
    <scope>NUCLEOTIDE SEQUENCE [LARGE SCALE GENOMIC DNA]</scope>
    <source>
        <strain evidence="4 5">KR</strain>
    </source>
</reference>
<feature type="transmembrane region" description="Helical" evidence="2">
    <location>
        <begin position="53"/>
        <end position="73"/>
    </location>
</feature>
<feature type="compositionally biased region" description="Low complexity" evidence="1">
    <location>
        <begin position="867"/>
        <end position="888"/>
    </location>
</feature>
<dbReference type="InterPro" id="IPR005330">
    <property type="entry name" value="MHYT_dom"/>
</dbReference>
<feature type="domain" description="MHYT" evidence="3">
    <location>
        <begin position="66"/>
        <end position="120"/>
    </location>
</feature>
<feature type="transmembrane region" description="Helical" evidence="2">
    <location>
        <begin position="93"/>
        <end position="120"/>
    </location>
</feature>